<evidence type="ECO:0000256" key="1">
    <source>
        <dbReference type="SAM" id="MobiDB-lite"/>
    </source>
</evidence>
<gene>
    <name evidence="2" type="ORF">PR048_004866</name>
</gene>
<feature type="region of interest" description="Disordered" evidence="1">
    <location>
        <begin position="129"/>
        <end position="158"/>
    </location>
</feature>
<protein>
    <submittedName>
        <fullName evidence="2">Uncharacterized protein</fullName>
    </submittedName>
</protein>
<evidence type="ECO:0000313" key="2">
    <source>
        <dbReference type="EMBL" id="KAJ8892286.1"/>
    </source>
</evidence>
<keyword evidence="3" id="KW-1185">Reference proteome</keyword>
<comment type="caution">
    <text evidence="2">The sequence shown here is derived from an EMBL/GenBank/DDBJ whole genome shotgun (WGS) entry which is preliminary data.</text>
</comment>
<reference evidence="2 3" key="1">
    <citation type="submission" date="2023-02" db="EMBL/GenBank/DDBJ databases">
        <title>LHISI_Scaffold_Assembly.</title>
        <authorList>
            <person name="Stuart O.P."/>
            <person name="Cleave R."/>
            <person name="Magrath M.J.L."/>
            <person name="Mikheyev A.S."/>
        </authorList>
    </citation>
    <scope>NUCLEOTIDE SEQUENCE [LARGE SCALE GENOMIC DNA]</scope>
    <source>
        <strain evidence="2">Daus_M_001</strain>
        <tissue evidence="2">Leg muscle</tissue>
    </source>
</reference>
<dbReference type="EMBL" id="JARBHB010000002">
    <property type="protein sequence ID" value="KAJ8892286.1"/>
    <property type="molecule type" value="Genomic_DNA"/>
</dbReference>
<accession>A0ABQ9I6M9</accession>
<name>A0ABQ9I6M9_9NEOP</name>
<proteinExistence type="predicted"/>
<dbReference type="Proteomes" id="UP001159363">
    <property type="component" value="Chromosome 2"/>
</dbReference>
<organism evidence="2 3">
    <name type="scientific">Dryococelus australis</name>
    <dbReference type="NCBI Taxonomy" id="614101"/>
    <lineage>
        <taxon>Eukaryota</taxon>
        <taxon>Metazoa</taxon>
        <taxon>Ecdysozoa</taxon>
        <taxon>Arthropoda</taxon>
        <taxon>Hexapoda</taxon>
        <taxon>Insecta</taxon>
        <taxon>Pterygota</taxon>
        <taxon>Neoptera</taxon>
        <taxon>Polyneoptera</taxon>
        <taxon>Phasmatodea</taxon>
        <taxon>Verophasmatodea</taxon>
        <taxon>Anareolatae</taxon>
        <taxon>Phasmatidae</taxon>
        <taxon>Eurycanthinae</taxon>
        <taxon>Dryococelus</taxon>
    </lineage>
</organism>
<evidence type="ECO:0000313" key="3">
    <source>
        <dbReference type="Proteomes" id="UP001159363"/>
    </source>
</evidence>
<sequence>METDMTQTKLAEAGSMTVGTLKRETSVLTPRKEPLASEKVTVVASTEQETIQRGRMYTHEPSVYLMNLVLQPTGYSTGQIPFDPRAPNAFHSGMPVKWRPYVWHEQPRMYQGHNVSHSTMPNTVQGVHNRNHEGPAPSTFAQRSDGLNPGAPPFQSPFNVPQQWMSNLSVGQQTGASAYDRLERSLWIRLSVVAGGQM</sequence>